<keyword evidence="1" id="KW-0812">Transmembrane</keyword>
<evidence type="ECO:0008006" key="4">
    <source>
        <dbReference type="Google" id="ProtNLM"/>
    </source>
</evidence>
<accession>A0A1F6CDR0</accession>
<name>A0A1F6CDR0_9BACT</name>
<reference evidence="2 3" key="1">
    <citation type="journal article" date="2016" name="Nat. Commun.">
        <title>Thousands of microbial genomes shed light on interconnected biogeochemical processes in an aquifer system.</title>
        <authorList>
            <person name="Anantharaman K."/>
            <person name="Brown C.T."/>
            <person name="Hug L.A."/>
            <person name="Sharon I."/>
            <person name="Castelle C.J."/>
            <person name="Probst A.J."/>
            <person name="Thomas B.C."/>
            <person name="Singh A."/>
            <person name="Wilkins M.J."/>
            <person name="Karaoz U."/>
            <person name="Brodie E.L."/>
            <person name="Williams K.H."/>
            <person name="Hubbard S.S."/>
            <person name="Banfield J.F."/>
        </authorList>
    </citation>
    <scope>NUCLEOTIDE SEQUENCE [LARGE SCALE GENOMIC DNA]</scope>
</reference>
<dbReference type="EMBL" id="MFKQ01000011">
    <property type="protein sequence ID" value="OGG47385.1"/>
    <property type="molecule type" value="Genomic_DNA"/>
</dbReference>
<dbReference type="NCBIfam" id="TIGR02532">
    <property type="entry name" value="IV_pilin_GFxxxE"/>
    <property type="match status" value="1"/>
</dbReference>
<dbReference type="InterPro" id="IPR012902">
    <property type="entry name" value="N_methyl_site"/>
</dbReference>
<keyword evidence="1" id="KW-0472">Membrane</keyword>
<proteinExistence type="predicted"/>
<dbReference type="Gene3D" id="3.30.700.10">
    <property type="entry name" value="Glycoprotein, Type 4 Pilin"/>
    <property type="match status" value="1"/>
</dbReference>
<evidence type="ECO:0000313" key="3">
    <source>
        <dbReference type="Proteomes" id="UP000178344"/>
    </source>
</evidence>
<dbReference type="Proteomes" id="UP000178344">
    <property type="component" value="Unassembled WGS sequence"/>
</dbReference>
<dbReference type="AlphaFoldDB" id="A0A1F6CDR0"/>
<sequence>MELHNISNAKGFTVIELLIVLAIATLISSIGLIYGYDTFTRSSVRSQEDTLGRLLQTARARAISNVNQSPHGVHIDPDKYVLFSGLTYDPLDPENEPFPRNSSVIISTDPSGMNNFVFAQLSGDASPTGTIVLNASGQNYNIVINSEGGIDW</sequence>
<dbReference type="SUPFAM" id="SSF54523">
    <property type="entry name" value="Pili subunits"/>
    <property type="match status" value="1"/>
</dbReference>
<comment type="caution">
    <text evidence="2">The sequence shown here is derived from an EMBL/GenBank/DDBJ whole genome shotgun (WGS) entry which is preliminary data.</text>
</comment>
<dbReference type="InterPro" id="IPR045584">
    <property type="entry name" value="Pilin-like"/>
</dbReference>
<dbReference type="Pfam" id="PF07963">
    <property type="entry name" value="N_methyl"/>
    <property type="match status" value="1"/>
</dbReference>
<gene>
    <name evidence="2" type="ORF">A2671_01025</name>
</gene>
<feature type="transmembrane region" description="Helical" evidence="1">
    <location>
        <begin position="12"/>
        <end position="36"/>
    </location>
</feature>
<evidence type="ECO:0000256" key="1">
    <source>
        <dbReference type="SAM" id="Phobius"/>
    </source>
</evidence>
<organism evidence="2 3">
    <name type="scientific">Candidatus Kaiserbacteria bacterium RIFCSPHIGHO2_01_FULL_49_13</name>
    <dbReference type="NCBI Taxonomy" id="1798477"/>
    <lineage>
        <taxon>Bacteria</taxon>
        <taxon>Candidatus Kaiseribacteriota</taxon>
    </lineage>
</organism>
<evidence type="ECO:0000313" key="2">
    <source>
        <dbReference type="EMBL" id="OGG47385.1"/>
    </source>
</evidence>
<keyword evidence="1" id="KW-1133">Transmembrane helix</keyword>
<protein>
    <recommendedName>
        <fullName evidence="4">General secretion pathway GspH domain-containing protein</fullName>
    </recommendedName>
</protein>